<protein>
    <submittedName>
        <fullName evidence="9">F-type H+-transporting ATPase subunit epsilon</fullName>
    </submittedName>
</protein>
<name>A0A2W7IAN1_9FLAO</name>
<evidence type="ECO:0000256" key="4">
    <source>
        <dbReference type="ARBA" id="ARBA00022448"/>
    </source>
</evidence>
<comment type="similarity">
    <text evidence="3">Belongs to the ATPase epsilon chain family.</text>
</comment>
<evidence type="ECO:0000256" key="5">
    <source>
        <dbReference type="ARBA" id="ARBA00023065"/>
    </source>
</evidence>
<accession>A0A2W7IAN1</accession>
<reference evidence="9 10" key="1">
    <citation type="submission" date="2018-06" db="EMBL/GenBank/DDBJ databases">
        <title>Genomic Encyclopedia of Archaeal and Bacterial Type Strains, Phase II (KMG-II): from individual species to whole genera.</title>
        <authorList>
            <person name="Goeker M."/>
        </authorList>
    </citation>
    <scope>NUCLEOTIDE SEQUENCE [LARGE SCALE GENOMIC DNA]</scope>
    <source>
        <strain evidence="9 10">DSM 15361</strain>
    </source>
</reference>
<keyword evidence="7" id="KW-0139">CF(1)</keyword>
<dbReference type="InterPro" id="IPR036771">
    <property type="entry name" value="ATPsynth_dsu/esu_N"/>
</dbReference>
<comment type="function">
    <text evidence="1">Produces ATP from ADP in the presence of a proton gradient across the membrane.</text>
</comment>
<dbReference type="RefSeq" id="WP_111539645.1">
    <property type="nucleotide sequence ID" value="NZ_QKYV01000001.1"/>
</dbReference>
<dbReference type="SUPFAM" id="SSF51344">
    <property type="entry name" value="Epsilon subunit of F1F0-ATP synthase N-terminal domain"/>
    <property type="match status" value="1"/>
</dbReference>
<evidence type="ECO:0000313" key="10">
    <source>
        <dbReference type="Proteomes" id="UP000249542"/>
    </source>
</evidence>
<dbReference type="GO" id="GO:0045259">
    <property type="term" value="C:proton-transporting ATP synthase complex"/>
    <property type="evidence" value="ECO:0007669"/>
    <property type="project" value="UniProtKB-KW"/>
</dbReference>
<keyword evidence="10" id="KW-1185">Reference proteome</keyword>
<keyword evidence="6" id="KW-0472">Membrane</keyword>
<evidence type="ECO:0000256" key="1">
    <source>
        <dbReference type="ARBA" id="ARBA00003543"/>
    </source>
</evidence>
<dbReference type="Gene3D" id="2.60.15.10">
    <property type="entry name" value="F0F1 ATP synthase delta/epsilon subunit, N-terminal"/>
    <property type="match status" value="1"/>
</dbReference>
<evidence type="ECO:0000313" key="9">
    <source>
        <dbReference type="EMBL" id="PZW43966.1"/>
    </source>
</evidence>
<gene>
    <name evidence="9" type="ORF">LX95_00295</name>
</gene>
<dbReference type="Pfam" id="PF02823">
    <property type="entry name" value="ATP-synt_DE_N"/>
    <property type="match status" value="1"/>
</dbReference>
<evidence type="ECO:0000256" key="6">
    <source>
        <dbReference type="ARBA" id="ARBA00023136"/>
    </source>
</evidence>
<dbReference type="GO" id="GO:0046933">
    <property type="term" value="F:proton-transporting ATP synthase activity, rotational mechanism"/>
    <property type="evidence" value="ECO:0007669"/>
    <property type="project" value="InterPro"/>
</dbReference>
<dbReference type="GO" id="GO:0012505">
    <property type="term" value="C:endomembrane system"/>
    <property type="evidence" value="ECO:0007669"/>
    <property type="project" value="UniProtKB-SubCell"/>
</dbReference>
<evidence type="ECO:0000256" key="7">
    <source>
        <dbReference type="ARBA" id="ARBA00023196"/>
    </source>
</evidence>
<keyword evidence="7" id="KW-0066">ATP synthesis</keyword>
<feature type="domain" description="ATP synthase F1 complex delta/epsilon subunit N-terminal" evidence="8">
    <location>
        <begin position="1"/>
        <end position="92"/>
    </location>
</feature>
<dbReference type="InterPro" id="IPR001469">
    <property type="entry name" value="ATP_synth_F1_dsu/esu"/>
</dbReference>
<comment type="caution">
    <text evidence="9">The sequence shown here is derived from an EMBL/GenBank/DDBJ whole genome shotgun (WGS) entry which is preliminary data.</text>
</comment>
<evidence type="ECO:0000259" key="8">
    <source>
        <dbReference type="Pfam" id="PF02823"/>
    </source>
</evidence>
<dbReference type="InterPro" id="IPR020546">
    <property type="entry name" value="ATP_synth_F1_dsu/esu_N"/>
</dbReference>
<dbReference type="EMBL" id="QKYV01000001">
    <property type="protein sequence ID" value="PZW43966.1"/>
    <property type="molecule type" value="Genomic_DNA"/>
</dbReference>
<keyword evidence="4" id="KW-0813">Transport</keyword>
<organism evidence="9 10">
    <name type="scientific">Mesonia algae</name>
    <dbReference type="NCBI Taxonomy" id="213248"/>
    <lineage>
        <taxon>Bacteria</taxon>
        <taxon>Pseudomonadati</taxon>
        <taxon>Bacteroidota</taxon>
        <taxon>Flavobacteriia</taxon>
        <taxon>Flavobacteriales</taxon>
        <taxon>Flavobacteriaceae</taxon>
        <taxon>Mesonia</taxon>
    </lineage>
</organism>
<evidence type="ECO:0000256" key="2">
    <source>
        <dbReference type="ARBA" id="ARBA00004184"/>
    </source>
</evidence>
<sequence>MHLEIITPEKVLLSAEVESVAVPGVDGEFQMLNNHEAIVSVLVKGEVKIGGNVTLSEDLQNEFTKGEDGRLEYHIKGGVLEFKNNKAIVLAD</sequence>
<comment type="subcellular location">
    <subcellularLocation>
        <location evidence="2">Endomembrane system</location>
        <topology evidence="2">Peripheral membrane protein</topology>
    </subcellularLocation>
</comment>
<dbReference type="Proteomes" id="UP000249542">
    <property type="component" value="Unassembled WGS sequence"/>
</dbReference>
<proteinExistence type="inferred from homology"/>
<dbReference type="AlphaFoldDB" id="A0A2W7IAN1"/>
<dbReference type="CDD" id="cd12152">
    <property type="entry name" value="F1-ATPase_delta"/>
    <property type="match status" value="1"/>
</dbReference>
<keyword evidence="5" id="KW-0406">Ion transport</keyword>
<evidence type="ECO:0000256" key="3">
    <source>
        <dbReference type="ARBA" id="ARBA00005712"/>
    </source>
</evidence>